<evidence type="ECO:0000313" key="2">
    <source>
        <dbReference type="Proteomes" id="UP001151834"/>
    </source>
</evidence>
<dbReference type="RefSeq" id="WP_216680986.1">
    <property type="nucleotide sequence ID" value="NZ_JAHLCJ010000003.1"/>
</dbReference>
<dbReference type="EMBL" id="JAPEQV010000017">
    <property type="protein sequence ID" value="MDF2313810.1"/>
    <property type="molecule type" value="Genomic_DNA"/>
</dbReference>
<gene>
    <name evidence="1" type="ORF">OOJ94_13380</name>
</gene>
<protein>
    <submittedName>
        <fullName evidence="1">Uncharacterized protein</fullName>
    </submittedName>
</protein>
<dbReference type="AlphaFoldDB" id="A0AAX6LH07"/>
<dbReference type="Proteomes" id="UP001151834">
    <property type="component" value="Unassembled WGS sequence"/>
</dbReference>
<name>A0AAX6LH07_LACPE</name>
<reference evidence="1" key="1">
    <citation type="submission" date="2022-11" db="EMBL/GenBank/DDBJ databases">
        <authorList>
            <person name="Wang Z."/>
        </authorList>
    </citation>
    <scope>NUCLEOTIDE SEQUENCE</scope>
    <source>
        <strain evidence="1">P2000</strain>
    </source>
</reference>
<proteinExistence type="predicted"/>
<accession>A0AAX6LH07</accession>
<organism evidence="1 2">
    <name type="scientific">Lactiplantibacillus pentosus</name>
    <name type="common">Lactobacillus pentosus</name>
    <dbReference type="NCBI Taxonomy" id="1589"/>
    <lineage>
        <taxon>Bacteria</taxon>
        <taxon>Bacillati</taxon>
        <taxon>Bacillota</taxon>
        <taxon>Bacilli</taxon>
        <taxon>Lactobacillales</taxon>
        <taxon>Lactobacillaceae</taxon>
        <taxon>Lactiplantibacillus</taxon>
    </lineage>
</organism>
<comment type="caution">
    <text evidence="1">The sequence shown here is derived from an EMBL/GenBank/DDBJ whole genome shotgun (WGS) entry which is preliminary data.</text>
</comment>
<sequence length="69" mass="7320">MPEKSDKEIAAELTIAMLNHNASLHNGIVGQGQGQSKGNIINGNTVGDNYAYLLKVVQGAIDPLKKSDE</sequence>
<reference evidence="1" key="2">
    <citation type="journal article" date="2023" name="Front Nutr">
        <title>Lactiplantibacillus pentosus P2020 protects the hyperuricemia and renal inflammation in mice.</title>
        <authorList>
            <person name="Wang Z."/>
            <person name="Song L."/>
            <person name="Li X."/>
            <person name="Xiao Y."/>
            <person name="Huang Y."/>
            <person name="Zhang Y."/>
            <person name="Li J."/>
            <person name="Li M."/>
            <person name="Ren Z."/>
        </authorList>
    </citation>
    <scope>NUCLEOTIDE SEQUENCE</scope>
    <source>
        <strain evidence="1">P2000</strain>
    </source>
</reference>
<evidence type="ECO:0000313" key="1">
    <source>
        <dbReference type="EMBL" id="MDF2313810.1"/>
    </source>
</evidence>